<feature type="compositionally biased region" description="Low complexity" evidence="1">
    <location>
        <begin position="136"/>
        <end position="158"/>
    </location>
</feature>
<name>A0AAD3E6Q8_9CHLO</name>
<keyword evidence="3" id="KW-1185">Reference proteome</keyword>
<feature type="compositionally biased region" description="Acidic residues" evidence="1">
    <location>
        <begin position="164"/>
        <end position="175"/>
    </location>
</feature>
<dbReference type="AlphaFoldDB" id="A0AAD3E6Q8"/>
<evidence type="ECO:0000313" key="3">
    <source>
        <dbReference type="Proteomes" id="UP001054857"/>
    </source>
</evidence>
<dbReference type="Proteomes" id="UP001054857">
    <property type="component" value="Unassembled WGS sequence"/>
</dbReference>
<accession>A0AAD3E6Q8</accession>
<feature type="compositionally biased region" description="Acidic residues" evidence="1">
    <location>
        <begin position="85"/>
        <end position="106"/>
    </location>
</feature>
<feature type="region of interest" description="Disordered" evidence="1">
    <location>
        <begin position="1"/>
        <end position="229"/>
    </location>
</feature>
<sequence>MSSKKKTLAQELAELYNPAPTREHDPDALDLGDGAKLASDDEYEEAQRAPSRRAPEKNMLLRGDIALEDAAYRGRKTSRAAMFGEQEEEGDMSDDDGDDEGGDVDLDLGGGSGDDGSDDEDGGDAGADRRATPGLAGPSGRKAAAAANGKKPGSSKAAPSLSSDDGEDDDEDDDLANGLLPSGSDEPGSDLDLEGADGTADGTDDFDEDDDVDGDDDMDQGQKGGRGDS</sequence>
<reference evidence="2 3" key="1">
    <citation type="journal article" date="2021" name="Sci. Rep.">
        <title>Genome sequencing of the multicellular alga Astrephomene provides insights into convergent evolution of germ-soma differentiation.</title>
        <authorList>
            <person name="Yamashita S."/>
            <person name="Yamamoto K."/>
            <person name="Matsuzaki R."/>
            <person name="Suzuki S."/>
            <person name="Yamaguchi H."/>
            <person name="Hirooka S."/>
            <person name="Minakuchi Y."/>
            <person name="Miyagishima S."/>
            <person name="Kawachi M."/>
            <person name="Toyoda A."/>
            <person name="Nozaki H."/>
        </authorList>
    </citation>
    <scope>NUCLEOTIDE SEQUENCE [LARGE SCALE GENOMIC DNA]</scope>
    <source>
        <strain evidence="2 3">NIES-4017</strain>
    </source>
</reference>
<feature type="compositionally biased region" description="Acidic residues" evidence="1">
    <location>
        <begin position="202"/>
        <end position="219"/>
    </location>
</feature>
<comment type="caution">
    <text evidence="2">The sequence shown here is derived from an EMBL/GenBank/DDBJ whole genome shotgun (WGS) entry which is preliminary data.</text>
</comment>
<dbReference type="EMBL" id="BMAR01000069">
    <property type="protein sequence ID" value="GFR52681.1"/>
    <property type="molecule type" value="Genomic_DNA"/>
</dbReference>
<protein>
    <submittedName>
        <fullName evidence="2">Uncharacterized protein</fullName>
    </submittedName>
</protein>
<evidence type="ECO:0000256" key="1">
    <source>
        <dbReference type="SAM" id="MobiDB-lite"/>
    </source>
</evidence>
<feature type="non-terminal residue" evidence="2">
    <location>
        <position position="1"/>
    </location>
</feature>
<proteinExistence type="predicted"/>
<gene>
    <name evidence="2" type="ORF">Agub_g15307</name>
</gene>
<evidence type="ECO:0000313" key="2">
    <source>
        <dbReference type="EMBL" id="GFR52681.1"/>
    </source>
</evidence>
<organism evidence="2 3">
    <name type="scientific">Astrephomene gubernaculifera</name>
    <dbReference type="NCBI Taxonomy" id="47775"/>
    <lineage>
        <taxon>Eukaryota</taxon>
        <taxon>Viridiplantae</taxon>
        <taxon>Chlorophyta</taxon>
        <taxon>core chlorophytes</taxon>
        <taxon>Chlorophyceae</taxon>
        <taxon>CS clade</taxon>
        <taxon>Chlamydomonadales</taxon>
        <taxon>Astrephomenaceae</taxon>
        <taxon>Astrephomene</taxon>
    </lineage>
</organism>